<dbReference type="Gene3D" id="1.10.220.10">
    <property type="entry name" value="Annexin"/>
    <property type="match status" value="4"/>
</dbReference>
<dbReference type="eggNOG" id="KOG0819">
    <property type="taxonomic scope" value="Eukaryota"/>
</dbReference>
<evidence type="ECO:0000313" key="7">
    <source>
        <dbReference type="Proteomes" id="UP000006753"/>
    </source>
</evidence>
<dbReference type="InterPro" id="IPR037104">
    <property type="entry name" value="Annexin_sf"/>
</dbReference>
<sequence length="456" mass="50371">MAYQPPYGPPPGQYGAPPPGHSPQPPYGQQPYAPPGQQYGAPPSQQYGGPPPQQYGAPPPQQYPPPPQPPYGQQQPYGPPQGQYPPPPQPGYGQPPPGQYPPQQGYPQPPYGSPAPGGYGAPPVQYPQHGYGQPHVQPTPPSLGYGPAQHIPYDGAADAEALKKAMKGFGTNEKQLIQTLCDKDPLQVAVIQRTFQQRYGKDLIKEIKSEVSGYFEEGLVAIVRGPLLQDCALLLKALEGPGTNEKLLNDVLLGRSNADMRAIKETYQRTYRRNLEKDIKADLSMKTERHFLMVLAANRNEDSAPVIPQEIDRDVMDLYKATEGKVGTDELLVCNILTQRSNAQISAIAHTYKQKFTRDLESEFSGHMEDALLYQLRTGVDRAMRDAIMLEEAMSGLGTKDVLLVNRVIRAHWDRNHMAQVKGAYQARFRKSLASRIKGETRGDFEKLMIACIGER</sequence>
<dbReference type="KEGG" id="mbe:MBM_08682"/>
<evidence type="ECO:0000256" key="4">
    <source>
        <dbReference type="RuleBase" id="RU003540"/>
    </source>
</evidence>
<dbReference type="PRINTS" id="PR00196">
    <property type="entry name" value="ANNEXIN"/>
</dbReference>
<evidence type="ECO:0000256" key="5">
    <source>
        <dbReference type="SAM" id="MobiDB-lite"/>
    </source>
</evidence>
<proteinExistence type="inferred from homology"/>
<dbReference type="OMA" id="VRGPLMQ"/>
<name>K1XLB3_MARBU</name>
<dbReference type="Pfam" id="PF00191">
    <property type="entry name" value="Annexin"/>
    <property type="match status" value="4"/>
</dbReference>
<reference evidence="6 7" key="1">
    <citation type="journal article" date="2012" name="BMC Genomics">
        <title>Sequencing the genome of Marssonina brunnea reveals fungus-poplar co-evolution.</title>
        <authorList>
            <person name="Zhu S."/>
            <person name="Cao Y.-Z."/>
            <person name="Jiang C."/>
            <person name="Tan B.-Y."/>
            <person name="Wang Z."/>
            <person name="Feng S."/>
            <person name="Zhang L."/>
            <person name="Su X.-H."/>
            <person name="Brejova B."/>
            <person name="Vinar T."/>
            <person name="Xu M."/>
            <person name="Wang M.-X."/>
            <person name="Zhang S.-G."/>
            <person name="Huang M.-R."/>
            <person name="Wu R."/>
            <person name="Zhou Y."/>
        </authorList>
    </citation>
    <scope>NUCLEOTIDE SEQUENCE [LARGE SCALE GENOMIC DNA]</scope>
    <source>
        <strain evidence="6 7">MB_m1</strain>
    </source>
</reference>
<feature type="compositionally biased region" description="Pro residues" evidence="5">
    <location>
        <begin position="49"/>
        <end position="70"/>
    </location>
</feature>
<feature type="region of interest" description="Disordered" evidence="5">
    <location>
        <begin position="1"/>
        <end position="148"/>
    </location>
</feature>
<dbReference type="InterPro" id="IPR001464">
    <property type="entry name" value="Annexin"/>
</dbReference>
<comment type="domain">
    <text evidence="4">A pair of annexin repeats may form one binding site for calcium and phospholipid.</text>
</comment>
<dbReference type="GO" id="GO:0005634">
    <property type="term" value="C:nucleus"/>
    <property type="evidence" value="ECO:0007669"/>
    <property type="project" value="TreeGrafter"/>
</dbReference>
<feature type="compositionally biased region" description="Pro residues" evidence="5">
    <location>
        <begin position="1"/>
        <end position="34"/>
    </location>
</feature>
<dbReference type="SMART" id="SM00335">
    <property type="entry name" value="ANX"/>
    <property type="match status" value="4"/>
</dbReference>
<gene>
    <name evidence="6" type="ORF">MBM_08682</name>
</gene>
<dbReference type="GO" id="GO:0005886">
    <property type="term" value="C:plasma membrane"/>
    <property type="evidence" value="ECO:0007669"/>
    <property type="project" value="TreeGrafter"/>
</dbReference>
<dbReference type="InterPro" id="IPR009117">
    <property type="entry name" value="ANX14"/>
</dbReference>
<dbReference type="InterPro" id="IPR018502">
    <property type="entry name" value="Annexin_repeat"/>
</dbReference>
<dbReference type="GO" id="GO:0005544">
    <property type="term" value="F:calcium-dependent phospholipid binding"/>
    <property type="evidence" value="ECO:0007669"/>
    <property type="project" value="UniProtKB-KW"/>
</dbReference>
<dbReference type="GO" id="GO:0005737">
    <property type="term" value="C:cytoplasm"/>
    <property type="evidence" value="ECO:0007669"/>
    <property type="project" value="TreeGrafter"/>
</dbReference>
<dbReference type="PANTHER" id="PTHR10502:SF102">
    <property type="entry name" value="ANNEXIN B11"/>
    <property type="match status" value="1"/>
</dbReference>
<dbReference type="HOGENOM" id="CLU_025300_4_1_1"/>
<dbReference type="PANTHER" id="PTHR10502">
    <property type="entry name" value="ANNEXIN"/>
    <property type="match status" value="1"/>
</dbReference>
<keyword evidence="4" id="KW-0111">Calcium/phospholipid-binding</keyword>
<comment type="similarity">
    <text evidence="1 4">Belongs to the annexin family.</text>
</comment>
<dbReference type="PROSITE" id="PS00223">
    <property type="entry name" value="ANNEXIN_1"/>
    <property type="match status" value="1"/>
</dbReference>
<feature type="compositionally biased region" description="Pro residues" evidence="5">
    <location>
        <begin position="77"/>
        <end position="100"/>
    </location>
</feature>
<protein>
    <recommendedName>
        <fullName evidence="4">Annexin</fullName>
    </recommendedName>
</protein>
<keyword evidence="4" id="KW-0106">Calcium</keyword>
<dbReference type="PRINTS" id="PR01813">
    <property type="entry name" value="ANNEXINFUNGI"/>
</dbReference>
<dbReference type="GO" id="GO:0012506">
    <property type="term" value="C:vesicle membrane"/>
    <property type="evidence" value="ECO:0007669"/>
    <property type="project" value="TreeGrafter"/>
</dbReference>
<dbReference type="SUPFAM" id="SSF47874">
    <property type="entry name" value="Annexin"/>
    <property type="match status" value="1"/>
</dbReference>
<dbReference type="InParanoid" id="K1XLB3"/>
<dbReference type="AlphaFoldDB" id="K1XLB3"/>
<dbReference type="Proteomes" id="UP000006753">
    <property type="component" value="Unassembled WGS sequence"/>
</dbReference>
<dbReference type="InterPro" id="IPR018252">
    <property type="entry name" value="Annexin_repeat_CS"/>
</dbReference>
<evidence type="ECO:0000256" key="1">
    <source>
        <dbReference type="ARBA" id="ARBA00007831"/>
    </source>
</evidence>
<dbReference type="GO" id="GO:0001786">
    <property type="term" value="F:phosphatidylserine binding"/>
    <property type="evidence" value="ECO:0007669"/>
    <property type="project" value="TreeGrafter"/>
</dbReference>
<dbReference type="OrthoDB" id="37886at2759"/>
<feature type="compositionally biased region" description="Low complexity" evidence="5">
    <location>
        <begin position="35"/>
        <end position="48"/>
    </location>
</feature>
<dbReference type="EMBL" id="JH921451">
    <property type="protein sequence ID" value="EKD13239.1"/>
    <property type="molecule type" value="Genomic_DNA"/>
</dbReference>
<keyword evidence="2 4" id="KW-0677">Repeat</keyword>
<evidence type="ECO:0000313" key="6">
    <source>
        <dbReference type="EMBL" id="EKD13239.1"/>
    </source>
</evidence>
<dbReference type="FunFam" id="1.10.220.10:FF:000005">
    <property type="entry name" value="Annexin"/>
    <property type="match status" value="1"/>
</dbReference>
<dbReference type="PROSITE" id="PS51897">
    <property type="entry name" value="ANNEXIN_2"/>
    <property type="match status" value="4"/>
</dbReference>
<accession>K1XLB3</accession>
<keyword evidence="7" id="KW-1185">Reference proteome</keyword>
<keyword evidence="3 4" id="KW-0041">Annexin</keyword>
<dbReference type="GO" id="GO:0005509">
    <property type="term" value="F:calcium ion binding"/>
    <property type="evidence" value="ECO:0007669"/>
    <property type="project" value="InterPro"/>
</dbReference>
<organism evidence="6 7">
    <name type="scientific">Marssonina brunnea f. sp. multigermtubi (strain MB_m1)</name>
    <name type="common">Marssonina leaf spot fungus</name>
    <dbReference type="NCBI Taxonomy" id="1072389"/>
    <lineage>
        <taxon>Eukaryota</taxon>
        <taxon>Fungi</taxon>
        <taxon>Dikarya</taxon>
        <taxon>Ascomycota</taxon>
        <taxon>Pezizomycotina</taxon>
        <taxon>Leotiomycetes</taxon>
        <taxon>Helotiales</taxon>
        <taxon>Drepanopezizaceae</taxon>
        <taxon>Drepanopeziza</taxon>
    </lineage>
</organism>
<evidence type="ECO:0000256" key="3">
    <source>
        <dbReference type="ARBA" id="ARBA00023216"/>
    </source>
</evidence>
<evidence type="ECO:0000256" key="2">
    <source>
        <dbReference type="ARBA" id="ARBA00022737"/>
    </source>
</evidence>